<dbReference type="OrthoDB" id="10509097at2759"/>
<evidence type="ECO:0000313" key="4">
    <source>
        <dbReference type="Proteomes" id="UP000198287"/>
    </source>
</evidence>
<dbReference type="EMBL" id="LNIX01000007">
    <property type="protein sequence ID" value="OXA51419.1"/>
    <property type="molecule type" value="Genomic_DNA"/>
</dbReference>
<evidence type="ECO:0000256" key="1">
    <source>
        <dbReference type="SAM" id="SignalP"/>
    </source>
</evidence>
<name>A0A226E1V0_FOLCA</name>
<sequence length="206" mass="23365">MKHINAIVILLACVVFSQSLSLDQEDIQNIKSDTKNISSEKSGSFWGSEAAVTNSSDWGLGNLPVEPCDTKDATNQVDFAELMYLNMLPPCEETKTGHCGIRKYQNFTLVSKFATKNYNQQFRVRVHLVDKHFGFETALWPEFGACRQFFNITCPQEKGIVHSHIISEIPKEIPPLSTIIRVRLVSVNEKDERNIAICRQIKLHII</sequence>
<reference evidence="3 4" key="1">
    <citation type="submission" date="2015-12" db="EMBL/GenBank/DDBJ databases">
        <title>The genome of Folsomia candida.</title>
        <authorList>
            <person name="Faddeeva A."/>
            <person name="Derks M.F."/>
            <person name="Anvar Y."/>
            <person name="Smit S."/>
            <person name="Van Straalen N."/>
            <person name="Roelofs D."/>
        </authorList>
    </citation>
    <scope>NUCLEOTIDE SEQUENCE [LARGE SCALE GENOMIC DNA]</scope>
    <source>
        <strain evidence="3 4">VU population</strain>
        <tissue evidence="3">Whole body</tissue>
    </source>
</reference>
<keyword evidence="4" id="KW-1185">Reference proteome</keyword>
<feature type="domain" description="MD-2-related lipid-recognition" evidence="2">
    <location>
        <begin position="64"/>
        <end position="202"/>
    </location>
</feature>
<organism evidence="3 4">
    <name type="scientific">Folsomia candida</name>
    <name type="common">Springtail</name>
    <dbReference type="NCBI Taxonomy" id="158441"/>
    <lineage>
        <taxon>Eukaryota</taxon>
        <taxon>Metazoa</taxon>
        <taxon>Ecdysozoa</taxon>
        <taxon>Arthropoda</taxon>
        <taxon>Hexapoda</taxon>
        <taxon>Collembola</taxon>
        <taxon>Entomobryomorpha</taxon>
        <taxon>Isotomoidea</taxon>
        <taxon>Isotomidae</taxon>
        <taxon>Proisotominae</taxon>
        <taxon>Folsomia</taxon>
    </lineage>
</organism>
<protein>
    <recommendedName>
        <fullName evidence="2">MD-2-related lipid-recognition domain-containing protein</fullName>
    </recommendedName>
</protein>
<dbReference type="Proteomes" id="UP000198287">
    <property type="component" value="Unassembled WGS sequence"/>
</dbReference>
<dbReference type="Gene3D" id="2.60.40.770">
    <property type="match status" value="1"/>
</dbReference>
<dbReference type="Pfam" id="PF02221">
    <property type="entry name" value="E1_DerP2_DerF2"/>
    <property type="match status" value="1"/>
</dbReference>
<dbReference type="InterPro" id="IPR003172">
    <property type="entry name" value="ML_dom"/>
</dbReference>
<dbReference type="OMA" id="ERNIAIC"/>
<dbReference type="AlphaFoldDB" id="A0A226E1V0"/>
<accession>A0A226E1V0</accession>
<keyword evidence="1" id="KW-0732">Signal</keyword>
<gene>
    <name evidence="3" type="ORF">Fcan01_13203</name>
</gene>
<feature type="chain" id="PRO_5012714192" description="MD-2-related lipid-recognition domain-containing protein" evidence="1">
    <location>
        <begin position="20"/>
        <end position="206"/>
    </location>
</feature>
<evidence type="ECO:0000313" key="3">
    <source>
        <dbReference type="EMBL" id="OXA51419.1"/>
    </source>
</evidence>
<proteinExistence type="predicted"/>
<feature type="signal peptide" evidence="1">
    <location>
        <begin position="1"/>
        <end position="19"/>
    </location>
</feature>
<comment type="caution">
    <text evidence="3">The sequence shown here is derived from an EMBL/GenBank/DDBJ whole genome shotgun (WGS) entry which is preliminary data.</text>
</comment>
<evidence type="ECO:0000259" key="2">
    <source>
        <dbReference type="Pfam" id="PF02221"/>
    </source>
</evidence>